<sequence length="426" mass="49405">MISHGASSFLKERLFDASDAYRLHICDICGLTAIANLKKNQFECRICHNKTNISQIHLPYSAKLLFQELIFTRDIAIHEDSLKKLKEIQAQNEKYSCQLNNTKSKLEEAEKEINLLRKKLNYLNKELSTAQIEKKSTKDYISKIKSSIIYMKSQYANDLRKRDQQLLKLKEYLLGSELSKRNKNLSTMQIQKNPTLHKGPIYTPSLAIEDTITTEKLSEEAFSNLLLFSQEVSNVNIQLNNIIFQVLSDLDYLIGTKEDSEPLFSSSSSPTILEAQLQVRLKLLSDIVFRSNNAPLVETGAKDQEIYFLKQEIQKLNNNWQETKEYLGNFQKSLFRNKDNYDKEWKDQIDKNISDENISPILREQKRELINNYKLLSLEEDNKMESFFNDSKNATNANILSFQKENALQQELEEVLGLLPKTPIQK</sequence>
<accession>A0A899FRU4</accession>
<evidence type="ECO:0000256" key="1">
    <source>
        <dbReference type="ARBA" id="ARBA00006835"/>
    </source>
</evidence>
<dbReference type="GO" id="GO:0000428">
    <property type="term" value="C:DNA-directed RNA polymerase complex"/>
    <property type="evidence" value="ECO:0007669"/>
    <property type="project" value="UniProtKB-KW"/>
</dbReference>
<dbReference type="Pfam" id="PF04560">
    <property type="entry name" value="RNA_pol_Rpb2_7"/>
    <property type="match status" value="1"/>
</dbReference>
<dbReference type="AlphaFoldDB" id="A0A899FRU4"/>
<dbReference type="InterPro" id="IPR007641">
    <property type="entry name" value="RNA_pol_Rpb2_7"/>
</dbReference>
<dbReference type="EC" id="2.7.7.6" evidence="3"/>
<dbReference type="EMBL" id="CP054544">
    <property type="protein sequence ID" value="QSL66620.1"/>
    <property type="molecule type" value="Genomic_DNA"/>
</dbReference>
<gene>
    <name evidence="11" type="ORF">MERGE_001002</name>
</gene>
<dbReference type="Gene3D" id="3.90.1800.10">
    <property type="entry name" value="RNA polymerase alpha subunit dimerisation domain"/>
    <property type="match status" value="1"/>
</dbReference>
<evidence type="ECO:0000256" key="7">
    <source>
        <dbReference type="ARBA" id="ARBA00023054"/>
    </source>
</evidence>
<evidence type="ECO:0000256" key="5">
    <source>
        <dbReference type="ARBA" id="ARBA00022679"/>
    </source>
</evidence>
<comment type="similarity">
    <text evidence="1">Belongs to the RNA polymerase beta chain family.</text>
</comment>
<dbReference type="GO" id="GO:0032549">
    <property type="term" value="F:ribonucleoside binding"/>
    <property type="evidence" value="ECO:0007669"/>
    <property type="project" value="InterPro"/>
</dbReference>
<name>A0A899FRU4_9ASCO</name>
<evidence type="ECO:0000256" key="3">
    <source>
        <dbReference type="ARBA" id="ARBA00012418"/>
    </source>
</evidence>
<evidence type="ECO:0000256" key="6">
    <source>
        <dbReference type="ARBA" id="ARBA00022695"/>
    </source>
</evidence>
<comment type="similarity">
    <text evidence="2">Belongs to the ADIP family.</text>
</comment>
<organism evidence="11 12">
    <name type="scientific">Pneumocystis wakefieldiae</name>
    <dbReference type="NCBI Taxonomy" id="38082"/>
    <lineage>
        <taxon>Eukaryota</taxon>
        <taxon>Fungi</taxon>
        <taxon>Dikarya</taxon>
        <taxon>Ascomycota</taxon>
        <taxon>Taphrinomycotina</taxon>
        <taxon>Pneumocystomycetes</taxon>
        <taxon>Pneumocystaceae</taxon>
        <taxon>Pneumocystis</taxon>
    </lineage>
</organism>
<evidence type="ECO:0000313" key="11">
    <source>
        <dbReference type="EMBL" id="QSL66620.1"/>
    </source>
</evidence>
<evidence type="ECO:0000256" key="8">
    <source>
        <dbReference type="ARBA" id="ARBA00023163"/>
    </source>
</evidence>
<dbReference type="OrthoDB" id="312015at2759"/>
<feature type="coiled-coil region" evidence="9">
    <location>
        <begin position="78"/>
        <end position="133"/>
    </location>
</feature>
<dbReference type="InterPro" id="IPR021622">
    <property type="entry name" value="Afadin/alpha-actinin-bd"/>
</dbReference>
<evidence type="ECO:0000256" key="4">
    <source>
        <dbReference type="ARBA" id="ARBA00022478"/>
    </source>
</evidence>
<dbReference type="Pfam" id="PF11559">
    <property type="entry name" value="ADIP"/>
    <property type="match status" value="1"/>
</dbReference>
<dbReference type="GO" id="GO:0006351">
    <property type="term" value="P:DNA-templated transcription"/>
    <property type="evidence" value="ECO:0007669"/>
    <property type="project" value="InterPro"/>
</dbReference>
<keyword evidence="8" id="KW-0804">Transcription</keyword>
<dbReference type="PANTHER" id="PTHR20856">
    <property type="entry name" value="DNA-DIRECTED RNA POLYMERASE I SUBUNIT 2"/>
    <property type="match status" value="1"/>
</dbReference>
<evidence type="ECO:0000313" key="12">
    <source>
        <dbReference type="Proteomes" id="UP000663699"/>
    </source>
</evidence>
<keyword evidence="7 9" id="KW-0175">Coiled coil</keyword>
<evidence type="ECO:0000259" key="10">
    <source>
        <dbReference type="Pfam" id="PF04560"/>
    </source>
</evidence>
<evidence type="ECO:0000256" key="2">
    <source>
        <dbReference type="ARBA" id="ARBA00009291"/>
    </source>
</evidence>
<dbReference type="Proteomes" id="UP000663699">
    <property type="component" value="Chromosome 13"/>
</dbReference>
<proteinExistence type="inferred from homology"/>
<keyword evidence="5" id="KW-0808">Transferase</keyword>
<protein>
    <recommendedName>
        <fullName evidence="3">DNA-directed RNA polymerase</fullName>
        <ecNumber evidence="3">2.7.7.6</ecNumber>
    </recommendedName>
</protein>
<dbReference type="GO" id="GO:0003677">
    <property type="term" value="F:DNA binding"/>
    <property type="evidence" value="ECO:0007669"/>
    <property type="project" value="InterPro"/>
</dbReference>
<keyword evidence="6" id="KW-0548">Nucleotidyltransferase</keyword>
<keyword evidence="4" id="KW-0240">DNA-directed RNA polymerase</keyword>
<dbReference type="GO" id="GO:0003899">
    <property type="term" value="F:DNA-directed RNA polymerase activity"/>
    <property type="evidence" value="ECO:0007669"/>
    <property type="project" value="UniProtKB-EC"/>
</dbReference>
<feature type="domain" description="RNA polymerase Rpb2" evidence="10">
    <location>
        <begin position="1"/>
        <end position="69"/>
    </location>
</feature>
<dbReference type="SUPFAM" id="SSF64484">
    <property type="entry name" value="beta and beta-prime subunits of DNA dependent RNA-polymerase"/>
    <property type="match status" value="1"/>
</dbReference>
<reference evidence="11" key="1">
    <citation type="submission" date="2020-06" db="EMBL/GenBank/DDBJ databases">
        <title>Genomes of multiple members of Pneumocystis genus reveal paths to human pathogen Pneumocystis jirovecii.</title>
        <authorList>
            <person name="Cisse O.H."/>
            <person name="Ma L."/>
            <person name="Dekker J."/>
            <person name="Khil P."/>
            <person name="Jo J."/>
            <person name="Brenchley J."/>
            <person name="Blair R."/>
            <person name="Pahar B."/>
            <person name="Chabe M."/>
            <person name="Van Rompay K.A."/>
            <person name="Keesler R."/>
            <person name="Sukura A."/>
            <person name="Hirsch V."/>
            <person name="Kutty G."/>
            <person name="Liu Y."/>
            <person name="Peng L."/>
            <person name="Chen J."/>
            <person name="Song J."/>
            <person name="Weissenbacher-Lang C."/>
            <person name="Xu J."/>
            <person name="Upham N.S."/>
            <person name="Stajich J.E."/>
            <person name="Cuomo C.A."/>
            <person name="Cushion M.T."/>
            <person name="Kovacs J.A."/>
        </authorList>
    </citation>
    <scope>NUCLEOTIDE SEQUENCE</scope>
    <source>
        <strain evidence="11">2A</strain>
    </source>
</reference>
<evidence type="ECO:0000256" key="9">
    <source>
        <dbReference type="SAM" id="Coils"/>
    </source>
</evidence>
<dbReference type="InterPro" id="IPR015712">
    <property type="entry name" value="DNA-dir_RNA_pol_su2"/>
</dbReference>
<keyword evidence="12" id="KW-1185">Reference proteome</keyword>